<sequence>MLGYARIMTIVIICVIYMTYVSRETVELQIFVGFSFFMYIVNHILLIQPHHGKWRNLYLLLSNGVITALLGFLFPETSLYLIIFGIDAIGLFIHAQRKIVVYFFVSFFFLCWFAILLYTYWYIGEIRIWENAINFMFVVFSSLAGKLIKNLTVARQTVDDQYEKLTLSHTALKEAHKQLQLYAKEVEELTSIRERNDIAREIHDTVGHNMTALLVQLQLAEALWKQNSEVTEEVLHTCHELARKSLQEVRASVRTLKEEQSLGNIVEDMRGMLGEFSKVTKVQITFHLQGDPIIVPLSLQPTLLRIMQESLTNAKRHGKASLCKVRLLCLDEKVILSISDDGIGTNEISPGFGLMNMKERVEEHGGMIRFESEKEKGFRLKIEFPLKEKTWVIGGTI</sequence>
<dbReference type="RefSeq" id="WP_033677537.1">
    <property type="nucleotide sequence ID" value="NZ_JOTM01000032.1"/>
</dbReference>
<dbReference type="GO" id="GO:0016020">
    <property type="term" value="C:membrane"/>
    <property type="evidence" value="ECO:0007669"/>
    <property type="project" value="InterPro"/>
</dbReference>
<dbReference type="PANTHER" id="PTHR24421">
    <property type="entry name" value="NITRATE/NITRITE SENSOR PROTEIN NARX-RELATED"/>
    <property type="match status" value="1"/>
</dbReference>
<dbReference type="InterPro" id="IPR005467">
    <property type="entry name" value="His_kinase_dom"/>
</dbReference>
<gene>
    <name evidence="11" type="ORF">BAGA_19530</name>
</gene>
<dbReference type="Gene3D" id="3.30.565.10">
    <property type="entry name" value="Histidine kinase-like ATPase, C-terminal domain"/>
    <property type="match status" value="1"/>
</dbReference>
<evidence type="ECO:0000256" key="5">
    <source>
        <dbReference type="ARBA" id="ARBA00022741"/>
    </source>
</evidence>
<dbReference type="OrthoDB" id="199946at2"/>
<dbReference type="CDD" id="cd16917">
    <property type="entry name" value="HATPase_UhpB-NarQ-NarX-like"/>
    <property type="match status" value="1"/>
</dbReference>
<keyword evidence="9" id="KW-1133">Transmembrane helix</keyword>
<keyword evidence="3" id="KW-0597">Phosphoprotein</keyword>
<dbReference type="Gene3D" id="1.20.5.1930">
    <property type="match status" value="1"/>
</dbReference>
<accession>A0A073K732</accession>
<keyword evidence="8" id="KW-0902">Two-component regulatory system</keyword>
<dbReference type="EMBL" id="JOTM01000032">
    <property type="protein sequence ID" value="KEK22375.1"/>
    <property type="molecule type" value="Genomic_DNA"/>
</dbReference>
<evidence type="ECO:0000256" key="4">
    <source>
        <dbReference type="ARBA" id="ARBA00022679"/>
    </source>
</evidence>
<evidence type="ECO:0000313" key="12">
    <source>
        <dbReference type="Proteomes" id="UP000027778"/>
    </source>
</evidence>
<feature type="domain" description="Histidine kinase" evidence="10">
    <location>
        <begin position="205"/>
        <end position="388"/>
    </location>
</feature>
<name>A0A073K732_9BACI</name>
<evidence type="ECO:0000256" key="1">
    <source>
        <dbReference type="ARBA" id="ARBA00000085"/>
    </source>
</evidence>
<feature type="transmembrane region" description="Helical" evidence="9">
    <location>
        <begin position="7"/>
        <end position="22"/>
    </location>
</feature>
<dbReference type="InterPro" id="IPR050482">
    <property type="entry name" value="Sensor_HK_TwoCompSys"/>
</dbReference>
<keyword evidence="4" id="KW-0808">Transferase</keyword>
<organism evidence="11 12">
    <name type="scientific">Bacillus gaemokensis</name>
    <dbReference type="NCBI Taxonomy" id="574375"/>
    <lineage>
        <taxon>Bacteria</taxon>
        <taxon>Bacillati</taxon>
        <taxon>Bacillota</taxon>
        <taxon>Bacilli</taxon>
        <taxon>Bacillales</taxon>
        <taxon>Bacillaceae</taxon>
        <taxon>Bacillus</taxon>
        <taxon>Bacillus cereus group</taxon>
    </lineage>
</organism>
<proteinExistence type="predicted"/>
<evidence type="ECO:0000256" key="2">
    <source>
        <dbReference type="ARBA" id="ARBA00012438"/>
    </source>
</evidence>
<dbReference type="AlphaFoldDB" id="A0A073K732"/>
<feature type="transmembrane region" description="Helical" evidence="9">
    <location>
        <begin position="102"/>
        <end position="122"/>
    </location>
</feature>
<evidence type="ECO:0000259" key="10">
    <source>
        <dbReference type="PROSITE" id="PS50109"/>
    </source>
</evidence>
<keyword evidence="7" id="KW-0067">ATP-binding</keyword>
<dbReference type="GO" id="GO:0005524">
    <property type="term" value="F:ATP binding"/>
    <property type="evidence" value="ECO:0007669"/>
    <property type="project" value="UniProtKB-KW"/>
</dbReference>
<evidence type="ECO:0000313" key="11">
    <source>
        <dbReference type="EMBL" id="KEK22375.1"/>
    </source>
</evidence>
<keyword evidence="6 11" id="KW-0418">Kinase</keyword>
<dbReference type="PANTHER" id="PTHR24421:SF10">
    <property type="entry name" value="NITRATE_NITRITE SENSOR PROTEIN NARQ"/>
    <property type="match status" value="1"/>
</dbReference>
<reference evidence="11 12" key="1">
    <citation type="submission" date="2014-06" db="EMBL/GenBank/DDBJ databases">
        <title>Draft genome sequence of Bacillus gaemokensis JCM 15801 (MCCC 1A00707).</title>
        <authorList>
            <person name="Lai Q."/>
            <person name="Liu Y."/>
            <person name="Shao Z."/>
        </authorList>
    </citation>
    <scope>NUCLEOTIDE SEQUENCE [LARGE SCALE GENOMIC DNA]</scope>
    <source>
        <strain evidence="11 12">JCM 15801</strain>
    </source>
</reference>
<comment type="catalytic activity">
    <reaction evidence="1">
        <text>ATP + protein L-histidine = ADP + protein N-phospho-L-histidine.</text>
        <dbReference type="EC" id="2.7.13.3"/>
    </reaction>
</comment>
<keyword evidence="9" id="KW-0472">Membrane</keyword>
<comment type="caution">
    <text evidence="11">The sequence shown here is derived from an EMBL/GenBank/DDBJ whole genome shotgun (WGS) entry which is preliminary data.</text>
</comment>
<keyword evidence="12" id="KW-1185">Reference proteome</keyword>
<dbReference type="SUPFAM" id="SSF55874">
    <property type="entry name" value="ATPase domain of HSP90 chaperone/DNA topoisomerase II/histidine kinase"/>
    <property type="match status" value="1"/>
</dbReference>
<evidence type="ECO:0000256" key="7">
    <source>
        <dbReference type="ARBA" id="ARBA00022840"/>
    </source>
</evidence>
<dbReference type="eggNOG" id="COG4585">
    <property type="taxonomic scope" value="Bacteria"/>
</dbReference>
<dbReference type="InterPro" id="IPR036890">
    <property type="entry name" value="HATPase_C_sf"/>
</dbReference>
<dbReference type="PROSITE" id="PS50109">
    <property type="entry name" value="HIS_KIN"/>
    <property type="match status" value="1"/>
</dbReference>
<dbReference type="Proteomes" id="UP000027778">
    <property type="component" value="Unassembled WGS sequence"/>
</dbReference>
<protein>
    <recommendedName>
        <fullName evidence="2">histidine kinase</fullName>
        <ecNumber evidence="2">2.7.13.3</ecNumber>
    </recommendedName>
</protein>
<dbReference type="InterPro" id="IPR011712">
    <property type="entry name" value="Sig_transdc_His_kin_sub3_dim/P"/>
</dbReference>
<dbReference type="GO" id="GO:0046983">
    <property type="term" value="F:protein dimerization activity"/>
    <property type="evidence" value="ECO:0007669"/>
    <property type="project" value="InterPro"/>
</dbReference>
<feature type="transmembrane region" description="Helical" evidence="9">
    <location>
        <begin position="28"/>
        <end position="45"/>
    </location>
</feature>
<keyword evidence="5" id="KW-0547">Nucleotide-binding</keyword>
<dbReference type="InterPro" id="IPR003594">
    <property type="entry name" value="HATPase_dom"/>
</dbReference>
<evidence type="ECO:0000256" key="8">
    <source>
        <dbReference type="ARBA" id="ARBA00023012"/>
    </source>
</evidence>
<dbReference type="Pfam" id="PF02518">
    <property type="entry name" value="HATPase_c"/>
    <property type="match status" value="1"/>
</dbReference>
<dbReference type="GO" id="GO:0000155">
    <property type="term" value="F:phosphorelay sensor kinase activity"/>
    <property type="evidence" value="ECO:0007669"/>
    <property type="project" value="InterPro"/>
</dbReference>
<keyword evidence="9" id="KW-0812">Transmembrane</keyword>
<evidence type="ECO:0000256" key="9">
    <source>
        <dbReference type="SAM" id="Phobius"/>
    </source>
</evidence>
<evidence type="ECO:0000256" key="6">
    <source>
        <dbReference type="ARBA" id="ARBA00022777"/>
    </source>
</evidence>
<dbReference type="STRING" id="574375.AZF08_24850"/>
<dbReference type="SMART" id="SM00387">
    <property type="entry name" value="HATPase_c"/>
    <property type="match status" value="1"/>
</dbReference>
<dbReference type="Pfam" id="PF07730">
    <property type="entry name" value="HisKA_3"/>
    <property type="match status" value="1"/>
</dbReference>
<dbReference type="EC" id="2.7.13.3" evidence="2"/>
<evidence type="ECO:0000256" key="3">
    <source>
        <dbReference type="ARBA" id="ARBA00022553"/>
    </source>
</evidence>